<reference evidence="4 5" key="1">
    <citation type="journal article" date="2023" name="Elife">
        <title>Identification of key yeast species and microbe-microbe interactions impacting larval growth of Drosophila in the wild.</title>
        <authorList>
            <person name="Mure A."/>
            <person name="Sugiura Y."/>
            <person name="Maeda R."/>
            <person name="Honda K."/>
            <person name="Sakurai N."/>
            <person name="Takahashi Y."/>
            <person name="Watada M."/>
            <person name="Katoh T."/>
            <person name="Gotoh A."/>
            <person name="Gotoh Y."/>
            <person name="Taniguchi I."/>
            <person name="Nakamura K."/>
            <person name="Hayashi T."/>
            <person name="Katayama T."/>
            <person name="Uemura T."/>
            <person name="Hattori Y."/>
        </authorList>
    </citation>
    <scope>NUCLEOTIDE SEQUENCE [LARGE SCALE GENOMIC DNA]</scope>
    <source>
        <strain evidence="4 5">PK-24</strain>
    </source>
</reference>
<accession>A0AAV5R8X8</accession>
<dbReference type="PANTHER" id="PTHR31571:SF1">
    <property type="entry name" value="ALTERED INHERITANCE OF MITOCHONDRIA PROTEIN 6"/>
    <property type="match status" value="1"/>
</dbReference>
<comment type="similarity">
    <text evidence="1">Belongs to the AIM6 family.</text>
</comment>
<proteinExistence type="inferred from homology"/>
<dbReference type="PANTHER" id="PTHR31571">
    <property type="entry name" value="ALTERED INHERITANCE OF MITOCHONDRIA PROTEIN 6"/>
    <property type="match status" value="1"/>
</dbReference>
<dbReference type="AlphaFoldDB" id="A0AAV5R8X8"/>
<dbReference type="InterPro" id="IPR051236">
    <property type="entry name" value="HAT_RTT109-like"/>
</dbReference>
<keyword evidence="3" id="KW-0732">Signal</keyword>
<organism evidence="4 5">
    <name type="scientific">Pichia kluyveri</name>
    <name type="common">Yeast</name>
    <dbReference type="NCBI Taxonomy" id="36015"/>
    <lineage>
        <taxon>Eukaryota</taxon>
        <taxon>Fungi</taxon>
        <taxon>Dikarya</taxon>
        <taxon>Ascomycota</taxon>
        <taxon>Saccharomycotina</taxon>
        <taxon>Pichiomycetes</taxon>
        <taxon>Pichiales</taxon>
        <taxon>Pichiaceae</taxon>
        <taxon>Pichia</taxon>
    </lineage>
</organism>
<dbReference type="SUPFAM" id="SSF51695">
    <property type="entry name" value="PLC-like phosphodiesterases"/>
    <property type="match status" value="1"/>
</dbReference>
<evidence type="ECO:0000313" key="4">
    <source>
        <dbReference type="EMBL" id="GMM47810.1"/>
    </source>
</evidence>
<gene>
    <name evidence="4" type="ORF">DAPK24_044080</name>
</gene>
<dbReference type="Proteomes" id="UP001378960">
    <property type="component" value="Unassembled WGS sequence"/>
</dbReference>
<evidence type="ECO:0000313" key="5">
    <source>
        <dbReference type="Proteomes" id="UP001378960"/>
    </source>
</evidence>
<sequence>MASLIISIVSITLLFFFKASTGSEVLATNHYNYNLNEKVTLDDQYSIDNLEKLFYTNKGITHDVFVKKIHSHNDYWRNTPLLDAISLGVQSVEADVWYFPENNDETVYVGHSMKSLKKGVTLDSLYINPLNAILKGSNNKQDDSADIIIKDHNGINGVFDTDHETTLYLFIDLKTDGNQLFDKIHSKFQNFCNNKWLSYYNQTSDEFKWGPITIIGTGNTPLDKVKNQGEIRYIFFDGPLNKLKEVSEDEINHKVSPIVSSSLRMLVQQLEITDLLNDDQVKNIKELVEIAHKGNMKTRIWDTPWWPVNLEKGIWRQIINDIKSDYLNVDDLVEGVEFKW</sequence>
<keyword evidence="5" id="KW-1185">Reference proteome</keyword>
<evidence type="ECO:0000256" key="2">
    <source>
        <dbReference type="ARBA" id="ARBA00014286"/>
    </source>
</evidence>
<dbReference type="GO" id="GO:0008081">
    <property type="term" value="F:phosphoric diester hydrolase activity"/>
    <property type="evidence" value="ECO:0007669"/>
    <property type="project" value="InterPro"/>
</dbReference>
<evidence type="ECO:0000256" key="1">
    <source>
        <dbReference type="ARBA" id="ARBA00008858"/>
    </source>
</evidence>
<dbReference type="GO" id="GO:0006629">
    <property type="term" value="P:lipid metabolic process"/>
    <property type="evidence" value="ECO:0007669"/>
    <property type="project" value="InterPro"/>
</dbReference>
<evidence type="ECO:0000256" key="3">
    <source>
        <dbReference type="SAM" id="SignalP"/>
    </source>
</evidence>
<protein>
    <recommendedName>
        <fullName evidence="2">Altered inheritance of mitochondria protein 6</fullName>
    </recommendedName>
</protein>
<name>A0AAV5R8X8_PICKL</name>
<feature type="signal peptide" evidence="3">
    <location>
        <begin position="1"/>
        <end position="22"/>
    </location>
</feature>
<dbReference type="EMBL" id="BTGB01000009">
    <property type="protein sequence ID" value="GMM47810.1"/>
    <property type="molecule type" value="Genomic_DNA"/>
</dbReference>
<comment type="caution">
    <text evidence="4">The sequence shown here is derived from an EMBL/GenBank/DDBJ whole genome shotgun (WGS) entry which is preliminary data.</text>
</comment>
<dbReference type="InterPro" id="IPR017946">
    <property type="entry name" value="PLC-like_Pdiesterase_TIM-brl"/>
</dbReference>
<feature type="chain" id="PRO_5043652450" description="Altered inheritance of mitochondria protein 6" evidence="3">
    <location>
        <begin position="23"/>
        <end position="340"/>
    </location>
</feature>